<accession>A0A0P5G8H2</accession>
<reference evidence="2" key="2">
    <citation type="submission" date="2015-10" db="EMBL/GenBank/DDBJ databases">
        <authorList>
            <person name="Gilbert D.G."/>
        </authorList>
    </citation>
    <scope>NUCLEOTIDE SEQUENCE</scope>
</reference>
<feature type="compositionally biased region" description="Acidic residues" evidence="1">
    <location>
        <begin position="189"/>
        <end position="201"/>
    </location>
</feature>
<dbReference type="Gene3D" id="2.60.120.340">
    <property type="entry name" value="Nucleoplasmin core domain"/>
    <property type="match status" value="1"/>
</dbReference>
<dbReference type="OrthoDB" id="1902587at2759"/>
<feature type="region of interest" description="Disordered" evidence="1">
    <location>
        <begin position="166"/>
        <end position="266"/>
    </location>
</feature>
<organism evidence="2">
    <name type="scientific">Daphnia magna</name>
    <dbReference type="NCBI Taxonomy" id="35525"/>
    <lineage>
        <taxon>Eukaryota</taxon>
        <taxon>Metazoa</taxon>
        <taxon>Ecdysozoa</taxon>
        <taxon>Arthropoda</taxon>
        <taxon>Crustacea</taxon>
        <taxon>Branchiopoda</taxon>
        <taxon>Diplostraca</taxon>
        <taxon>Cladocera</taxon>
        <taxon>Anomopoda</taxon>
        <taxon>Daphniidae</taxon>
        <taxon>Daphnia</taxon>
    </lineage>
</organism>
<reference evidence="2" key="1">
    <citation type="submission" date="2015-10" db="EMBL/GenBank/DDBJ databases">
        <title>Daphnia magna gene sets from two clonal populations assembled and annotated with EvidentialGene.</title>
        <authorList>
            <person name="Gilbert D."/>
            <person name="Podicheti R."/>
            <person name="Orsini L."/>
            <person name="Colbourne J."/>
            <person name="Pfrender M."/>
        </authorList>
    </citation>
    <scope>NUCLEOTIDE SEQUENCE</scope>
</reference>
<dbReference type="Pfam" id="PF17800">
    <property type="entry name" value="NPL"/>
    <property type="match status" value="1"/>
</dbReference>
<protein>
    <submittedName>
        <fullName evidence="2">Putative 46 kDa FK506-binding nuclear protein</fullName>
    </submittedName>
</protein>
<proteinExistence type="predicted"/>
<name>A0A0P5G8H2_9CRUS</name>
<evidence type="ECO:0000256" key="1">
    <source>
        <dbReference type="SAM" id="MobiDB-lite"/>
    </source>
</evidence>
<sequence>MSYQQFESTSCPAQPRQDQHRYSLISKYLTYNSSKMFWGLIIEPGKKYSQTVDNSFHISKATLDLSSATDEDITLLLDYEGQQEYILCHLNKTNKQESLDLNFQAGDSISLFSHGQASLHLSGYLLGDDEDDDDMTLGEMMEEEEEEEEGEDEEMDEKDLRATLQAKAVKRPQPEKTNGKSQKKAKVEVEEEEEEAEEEEESKQAPPKQLSKKQKKMEKKAQQQQSPKPAAPQPQKKKEGEKPAGKPQQQNKKQKNKQKANGFQKK</sequence>
<feature type="compositionally biased region" description="Basic residues" evidence="1">
    <location>
        <begin position="252"/>
        <end position="266"/>
    </location>
</feature>
<evidence type="ECO:0000313" key="2">
    <source>
        <dbReference type="EMBL" id="JAI68563.1"/>
    </source>
</evidence>
<dbReference type="AlphaFoldDB" id="A0A0P5G8H2"/>
<dbReference type="EMBL" id="GDIP01254838">
    <property type="protein sequence ID" value="JAI68563.1"/>
    <property type="molecule type" value="Transcribed_RNA"/>
</dbReference>
<dbReference type="InterPro" id="IPR041232">
    <property type="entry name" value="NPL"/>
</dbReference>